<proteinExistence type="predicted"/>
<dbReference type="Pfam" id="PF11864">
    <property type="entry name" value="DUF3384"/>
    <property type="match status" value="1"/>
</dbReference>
<dbReference type="InterPro" id="IPR016024">
    <property type="entry name" value="ARM-type_fold"/>
</dbReference>
<dbReference type="Proteomes" id="UP000824782">
    <property type="component" value="Unassembled WGS sequence"/>
</dbReference>
<dbReference type="GO" id="GO:0051898">
    <property type="term" value="P:negative regulation of phosphatidylinositol 3-kinase/protein kinase B signal transduction"/>
    <property type="evidence" value="ECO:0007669"/>
    <property type="project" value="TreeGrafter"/>
</dbReference>
<protein>
    <recommendedName>
        <fullName evidence="1">Tuberin N-terminal domain-containing protein</fullName>
    </recommendedName>
</protein>
<organism evidence="2 3">
    <name type="scientific">Engystomops pustulosus</name>
    <name type="common">Tungara frog</name>
    <name type="synonym">Physalaemus pustulosus</name>
    <dbReference type="NCBI Taxonomy" id="76066"/>
    <lineage>
        <taxon>Eukaryota</taxon>
        <taxon>Metazoa</taxon>
        <taxon>Chordata</taxon>
        <taxon>Craniata</taxon>
        <taxon>Vertebrata</taxon>
        <taxon>Euteleostomi</taxon>
        <taxon>Amphibia</taxon>
        <taxon>Batrachia</taxon>
        <taxon>Anura</taxon>
        <taxon>Neobatrachia</taxon>
        <taxon>Hyloidea</taxon>
        <taxon>Leptodactylidae</taxon>
        <taxon>Leiuperinae</taxon>
        <taxon>Engystomops</taxon>
    </lineage>
</organism>
<evidence type="ECO:0000313" key="2">
    <source>
        <dbReference type="EMBL" id="KAG8535334.1"/>
    </source>
</evidence>
<dbReference type="GO" id="GO:0046627">
    <property type="term" value="P:negative regulation of insulin receptor signaling pathway"/>
    <property type="evidence" value="ECO:0007669"/>
    <property type="project" value="TreeGrafter"/>
</dbReference>
<dbReference type="EMBL" id="WNYA01070260">
    <property type="protein sequence ID" value="KAG8535334.1"/>
    <property type="molecule type" value="Genomic_DNA"/>
</dbReference>
<reference evidence="2" key="1">
    <citation type="thesis" date="2020" institute="ProQuest LLC" country="789 East Eisenhower Parkway, Ann Arbor, MI, USA">
        <title>Comparative Genomics and Chromosome Evolution.</title>
        <authorList>
            <person name="Mudd A.B."/>
        </authorList>
    </citation>
    <scope>NUCLEOTIDE SEQUENCE</scope>
    <source>
        <strain evidence="2">237g6f4</strain>
        <tissue evidence="2">Blood</tissue>
    </source>
</reference>
<evidence type="ECO:0000259" key="1">
    <source>
        <dbReference type="Pfam" id="PF11864"/>
    </source>
</evidence>
<dbReference type="GO" id="GO:0051726">
    <property type="term" value="P:regulation of cell cycle"/>
    <property type="evidence" value="ECO:0007669"/>
    <property type="project" value="TreeGrafter"/>
</dbReference>
<dbReference type="PANTHER" id="PTHR10063">
    <property type="entry name" value="TUBERIN"/>
    <property type="match status" value="1"/>
</dbReference>
<dbReference type="InterPro" id="IPR027107">
    <property type="entry name" value="Tuberin/Ral-act_asu"/>
</dbReference>
<dbReference type="AlphaFoldDB" id="A0AAV6YJ86"/>
<comment type="caution">
    <text evidence="2">The sequence shown here is derived from an EMBL/GenBank/DDBJ whole genome shotgun (WGS) entry which is preliminary data.</text>
</comment>
<evidence type="ECO:0000313" key="3">
    <source>
        <dbReference type="Proteomes" id="UP000824782"/>
    </source>
</evidence>
<dbReference type="SUPFAM" id="SSF48371">
    <property type="entry name" value="ARM repeat"/>
    <property type="match status" value="1"/>
</dbReference>
<dbReference type="GO" id="GO:0032007">
    <property type="term" value="P:negative regulation of TOR signaling"/>
    <property type="evidence" value="ECO:0007669"/>
    <property type="project" value="TreeGrafter"/>
</dbReference>
<dbReference type="PANTHER" id="PTHR10063:SF0">
    <property type="entry name" value="TUBERIN"/>
    <property type="match status" value="1"/>
</dbReference>
<gene>
    <name evidence="2" type="ORF">GDO81_028787</name>
</gene>
<dbReference type="GO" id="GO:0005634">
    <property type="term" value="C:nucleus"/>
    <property type="evidence" value="ECO:0007669"/>
    <property type="project" value="InterPro"/>
</dbReference>
<feature type="domain" description="Tuberin N-terminal" evidence="1">
    <location>
        <begin position="4"/>
        <end position="96"/>
    </location>
</feature>
<dbReference type="GO" id="GO:0033596">
    <property type="term" value="C:TSC1-TSC2 complex"/>
    <property type="evidence" value="ECO:0007669"/>
    <property type="project" value="TreeGrafter"/>
</dbReference>
<keyword evidence="3" id="KW-1185">Reference proteome</keyword>
<name>A0AAV6YJ86_ENGPU</name>
<dbReference type="GO" id="GO:0005096">
    <property type="term" value="F:GTPase activator activity"/>
    <property type="evidence" value="ECO:0007669"/>
    <property type="project" value="InterPro"/>
</dbReference>
<dbReference type="InterPro" id="IPR024584">
    <property type="entry name" value="Tuberin_N"/>
</dbReference>
<sequence length="167" mass="19319">MLRSSELKAAIHNVLSAVEELFDQNDFHGDEERFFDLVEKNSDDRPAASVVNLITYRAQSIHPGKEGWVQDLQKLMDKYFRNESRSVVRMKVLDVLSFALSINRQFYEEELIEKVVTCQLAHIPEDKDHQVRKLATQLLVDLAECCHSCHFNSLMDIIERVRISASL</sequence>
<dbReference type="GO" id="GO:0030178">
    <property type="term" value="P:negative regulation of Wnt signaling pathway"/>
    <property type="evidence" value="ECO:0007669"/>
    <property type="project" value="TreeGrafter"/>
</dbReference>
<accession>A0AAV6YJ86</accession>